<evidence type="ECO:0000256" key="2">
    <source>
        <dbReference type="ARBA" id="ARBA00022490"/>
    </source>
</evidence>
<reference evidence="12" key="1">
    <citation type="submission" date="2016-05" db="EMBL/GenBank/DDBJ databases">
        <title>Paenibacillus oryzae. sp. nov., isolated from the rice root.</title>
        <authorList>
            <person name="Zhang J."/>
            <person name="Zhang X."/>
        </authorList>
    </citation>
    <scope>NUCLEOTIDE SEQUENCE [LARGE SCALE GENOMIC DNA]</scope>
    <source>
        <strain evidence="12">KCTC13222</strain>
    </source>
</reference>
<comment type="caution">
    <text evidence="11">The sequence shown here is derived from an EMBL/GenBank/DDBJ whole genome shotgun (WGS) entry which is preliminary data.</text>
</comment>
<dbReference type="PRINTS" id="PR00032">
    <property type="entry name" value="HTHARAC"/>
</dbReference>
<feature type="domain" description="HTH araC/xylS-type" evidence="9">
    <location>
        <begin position="440"/>
        <end position="538"/>
    </location>
</feature>
<comment type="subcellular location">
    <subcellularLocation>
        <location evidence="1">Cytoplasm</location>
    </subcellularLocation>
</comment>
<dbReference type="PROSITE" id="PS00041">
    <property type="entry name" value="HTH_ARAC_FAMILY_1"/>
    <property type="match status" value="1"/>
</dbReference>
<dbReference type="SUPFAM" id="SSF52172">
    <property type="entry name" value="CheY-like"/>
    <property type="match status" value="1"/>
</dbReference>
<sequence length="544" mass="63175">MRVLIVDDEMGIREGLHSFFPWTTYGITEVWMAEDGDTALALALEHKPELIITDMKMKRMSGLQLLDALLKEADFSWKAVVVSGYDDFEIVRQAMKLGAFDYLLKPINTSELGQVIERAISQLERERIDRHNQILLNSHVENALHKMSEELLKEIVEQEYDVYRESRIIHRLQTLHLEWIARDRITVMIIEVDDLKALDNKKGYRNEKELILFGIGNVVKQTVDEEYSQAFVSYEDVKHRWVVLLQCQDVSQWEKGKSLAMICMERIETYVKVKVSIGLCPTLVSLKQLHAGYVETGEILEQKALYGGNRLWTSHEWEEKMEPSDPSIRTSDEVMDLVRYGSDMDIVMAMDRFADLFNPSSSSHIKDVQQNIFEWLLSIFKKAVSLGWSDRSWERNPIAIWDQLEQYDTLDSLRVQVQAFLLAIADDFRKQTSSPSRLIQEAEKYIQASYGDGLTLQSVAAAIYVTPVWLSKLFKKEKQMTFLEYVTDVRMERAKKLLGDVQYKIYQIATIVGYKDPVHFAKLFKREIGLTPKEYRRLQGIDDE</sequence>
<dbReference type="PROSITE" id="PS01124">
    <property type="entry name" value="HTH_ARAC_FAMILY_2"/>
    <property type="match status" value="1"/>
</dbReference>
<evidence type="ECO:0000256" key="7">
    <source>
        <dbReference type="ARBA" id="ARBA00023163"/>
    </source>
</evidence>
<dbReference type="Pfam" id="PF12833">
    <property type="entry name" value="HTH_18"/>
    <property type="match status" value="1"/>
</dbReference>
<keyword evidence="3 8" id="KW-0597">Phosphoprotein</keyword>
<dbReference type="InterPro" id="IPR009057">
    <property type="entry name" value="Homeodomain-like_sf"/>
</dbReference>
<evidence type="ECO:0000313" key="12">
    <source>
        <dbReference type="Proteomes" id="UP000093309"/>
    </source>
</evidence>
<dbReference type="Proteomes" id="UP000093309">
    <property type="component" value="Unassembled WGS sequence"/>
</dbReference>
<dbReference type="InterPro" id="IPR020449">
    <property type="entry name" value="Tscrpt_reg_AraC-type_HTH"/>
</dbReference>
<dbReference type="GO" id="GO:0043565">
    <property type="term" value="F:sequence-specific DNA binding"/>
    <property type="evidence" value="ECO:0007669"/>
    <property type="project" value="InterPro"/>
</dbReference>
<dbReference type="Gene3D" id="3.40.50.2300">
    <property type="match status" value="1"/>
</dbReference>
<dbReference type="STRING" id="512399.A8709_30710"/>
<keyword evidence="6 11" id="KW-0238">DNA-binding</keyword>
<dbReference type="GO" id="GO:0000160">
    <property type="term" value="P:phosphorelay signal transduction system"/>
    <property type="evidence" value="ECO:0007669"/>
    <property type="project" value="UniProtKB-KW"/>
</dbReference>
<evidence type="ECO:0000256" key="6">
    <source>
        <dbReference type="ARBA" id="ARBA00023125"/>
    </source>
</evidence>
<evidence type="ECO:0000259" key="10">
    <source>
        <dbReference type="PROSITE" id="PS50110"/>
    </source>
</evidence>
<keyword evidence="12" id="KW-1185">Reference proteome</keyword>
<dbReference type="Pfam" id="PF00072">
    <property type="entry name" value="Response_reg"/>
    <property type="match status" value="1"/>
</dbReference>
<evidence type="ECO:0000256" key="3">
    <source>
        <dbReference type="ARBA" id="ARBA00022553"/>
    </source>
</evidence>
<keyword evidence="4" id="KW-0902">Two-component regulatory system</keyword>
<dbReference type="Gene3D" id="1.10.10.60">
    <property type="entry name" value="Homeodomain-like"/>
    <property type="match status" value="2"/>
</dbReference>
<gene>
    <name evidence="11" type="ORF">A8709_30710</name>
</gene>
<dbReference type="InterPro" id="IPR011006">
    <property type="entry name" value="CheY-like_superfamily"/>
</dbReference>
<evidence type="ECO:0000313" key="11">
    <source>
        <dbReference type="EMBL" id="OCT12215.1"/>
    </source>
</evidence>
<keyword evidence="2" id="KW-0963">Cytoplasm</keyword>
<dbReference type="CDD" id="cd17536">
    <property type="entry name" value="REC_YesN-like"/>
    <property type="match status" value="1"/>
</dbReference>
<evidence type="ECO:0000259" key="9">
    <source>
        <dbReference type="PROSITE" id="PS01124"/>
    </source>
</evidence>
<accession>A0A1C0ZVU1</accession>
<proteinExistence type="predicted"/>
<feature type="domain" description="Response regulatory" evidence="10">
    <location>
        <begin position="2"/>
        <end position="120"/>
    </location>
</feature>
<dbReference type="SMART" id="SM00342">
    <property type="entry name" value="HTH_ARAC"/>
    <property type="match status" value="1"/>
</dbReference>
<dbReference type="InterPro" id="IPR018060">
    <property type="entry name" value="HTH_AraC"/>
</dbReference>
<dbReference type="InterPro" id="IPR051552">
    <property type="entry name" value="HptR"/>
</dbReference>
<dbReference type="RefSeq" id="WP_065856298.1">
    <property type="nucleotide sequence ID" value="NZ_LYPC01000027.1"/>
</dbReference>
<dbReference type="SMART" id="SM00448">
    <property type="entry name" value="REC"/>
    <property type="match status" value="1"/>
</dbReference>
<dbReference type="GO" id="GO:0003700">
    <property type="term" value="F:DNA-binding transcription factor activity"/>
    <property type="evidence" value="ECO:0007669"/>
    <property type="project" value="InterPro"/>
</dbReference>
<feature type="modified residue" description="4-aspartylphosphate" evidence="8">
    <location>
        <position position="54"/>
    </location>
</feature>
<dbReference type="OrthoDB" id="9794370at2"/>
<dbReference type="AlphaFoldDB" id="A0A1C0ZVU1"/>
<dbReference type="SUPFAM" id="SSF46689">
    <property type="entry name" value="Homeodomain-like"/>
    <property type="match status" value="2"/>
</dbReference>
<protein>
    <submittedName>
        <fullName evidence="11">DNA-binding response regulator</fullName>
    </submittedName>
</protein>
<dbReference type="InterPro" id="IPR001789">
    <property type="entry name" value="Sig_transdc_resp-reg_receiver"/>
</dbReference>
<keyword evidence="7" id="KW-0804">Transcription</keyword>
<evidence type="ECO:0000256" key="8">
    <source>
        <dbReference type="PROSITE-ProRule" id="PRU00169"/>
    </source>
</evidence>
<dbReference type="PANTHER" id="PTHR42713">
    <property type="entry name" value="HISTIDINE KINASE-RELATED"/>
    <property type="match status" value="1"/>
</dbReference>
<dbReference type="PANTHER" id="PTHR42713:SF3">
    <property type="entry name" value="TRANSCRIPTIONAL REGULATORY PROTEIN HPTR"/>
    <property type="match status" value="1"/>
</dbReference>
<name>A0A1C0ZVU1_9BACL</name>
<evidence type="ECO:0000256" key="1">
    <source>
        <dbReference type="ARBA" id="ARBA00004496"/>
    </source>
</evidence>
<evidence type="ECO:0000256" key="4">
    <source>
        <dbReference type="ARBA" id="ARBA00023012"/>
    </source>
</evidence>
<organism evidence="11 12">
    <name type="scientific">Paenibacillus pectinilyticus</name>
    <dbReference type="NCBI Taxonomy" id="512399"/>
    <lineage>
        <taxon>Bacteria</taxon>
        <taxon>Bacillati</taxon>
        <taxon>Bacillota</taxon>
        <taxon>Bacilli</taxon>
        <taxon>Bacillales</taxon>
        <taxon>Paenibacillaceae</taxon>
        <taxon>Paenibacillus</taxon>
    </lineage>
</organism>
<dbReference type="PROSITE" id="PS50110">
    <property type="entry name" value="RESPONSE_REGULATORY"/>
    <property type="match status" value="1"/>
</dbReference>
<dbReference type="EMBL" id="LYPC01000027">
    <property type="protein sequence ID" value="OCT12215.1"/>
    <property type="molecule type" value="Genomic_DNA"/>
</dbReference>
<keyword evidence="5" id="KW-0805">Transcription regulation</keyword>
<dbReference type="GO" id="GO:0005737">
    <property type="term" value="C:cytoplasm"/>
    <property type="evidence" value="ECO:0007669"/>
    <property type="project" value="UniProtKB-SubCell"/>
</dbReference>
<dbReference type="InterPro" id="IPR018062">
    <property type="entry name" value="HTH_AraC-typ_CS"/>
</dbReference>
<evidence type="ECO:0000256" key="5">
    <source>
        <dbReference type="ARBA" id="ARBA00023015"/>
    </source>
</evidence>